<dbReference type="AlphaFoldDB" id="A0AAV2N5Q1"/>
<name>A0AAV2N5Q1_9HYME</name>
<evidence type="ECO:0000313" key="3">
    <source>
        <dbReference type="Proteomes" id="UP001497644"/>
    </source>
</evidence>
<dbReference type="EMBL" id="OZ034833">
    <property type="protein sequence ID" value="CAL1674743.1"/>
    <property type="molecule type" value="Genomic_DNA"/>
</dbReference>
<proteinExistence type="predicted"/>
<accession>A0AAV2N5Q1</accession>
<keyword evidence="3" id="KW-1185">Reference proteome</keyword>
<feature type="compositionally biased region" description="Basic and acidic residues" evidence="1">
    <location>
        <begin position="12"/>
        <end position="21"/>
    </location>
</feature>
<reference evidence="2" key="1">
    <citation type="submission" date="2024-04" db="EMBL/GenBank/DDBJ databases">
        <authorList>
            <consortium name="Molecular Ecology Group"/>
        </authorList>
    </citation>
    <scope>NUCLEOTIDE SEQUENCE</scope>
</reference>
<feature type="region of interest" description="Disordered" evidence="1">
    <location>
        <begin position="1"/>
        <end position="21"/>
    </location>
</feature>
<evidence type="ECO:0000313" key="2">
    <source>
        <dbReference type="EMBL" id="CAL1674743.1"/>
    </source>
</evidence>
<gene>
    <name evidence="2" type="ORF">LPLAT_LOCUS1298</name>
</gene>
<evidence type="ECO:0000256" key="1">
    <source>
        <dbReference type="SAM" id="MobiDB-lite"/>
    </source>
</evidence>
<protein>
    <submittedName>
        <fullName evidence="2">Uncharacterized protein</fullName>
    </submittedName>
</protein>
<dbReference type="Proteomes" id="UP001497644">
    <property type="component" value="Chromosome 10"/>
</dbReference>
<organism evidence="2 3">
    <name type="scientific">Lasius platythorax</name>
    <dbReference type="NCBI Taxonomy" id="488582"/>
    <lineage>
        <taxon>Eukaryota</taxon>
        <taxon>Metazoa</taxon>
        <taxon>Ecdysozoa</taxon>
        <taxon>Arthropoda</taxon>
        <taxon>Hexapoda</taxon>
        <taxon>Insecta</taxon>
        <taxon>Pterygota</taxon>
        <taxon>Neoptera</taxon>
        <taxon>Endopterygota</taxon>
        <taxon>Hymenoptera</taxon>
        <taxon>Apocrita</taxon>
        <taxon>Aculeata</taxon>
        <taxon>Formicoidea</taxon>
        <taxon>Formicidae</taxon>
        <taxon>Formicinae</taxon>
        <taxon>Lasius</taxon>
        <taxon>Lasius</taxon>
    </lineage>
</organism>
<sequence length="79" mass="8571">MADACNQHQGGHLRDTRNPIRGFDLHKPTLYRVTHGDNALTFGGAIKIAGGVEGKIGKEEDLRDVRLSCQATKAVAICR</sequence>